<evidence type="ECO:0000313" key="14">
    <source>
        <dbReference type="RefSeq" id="XP_019639929.1"/>
    </source>
</evidence>
<dbReference type="Pfam" id="PF07714">
    <property type="entry name" value="PK_Tyr_Ser-Thr"/>
    <property type="match status" value="1"/>
</dbReference>
<dbReference type="SUPFAM" id="SSF56112">
    <property type="entry name" value="Protein kinase-like (PK-like)"/>
    <property type="match status" value="1"/>
</dbReference>
<evidence type="ECO:0000256" key="8">
    <source>
        <dbReference type="PROSITE-ProRule" id="PRU00302"/>
    </source>
</evidence>
<keyword evidence="6" id="KW-0675">Receptor</keyword>
<dbReference type="InterPro" id="IPR000483">
    <property type="entry name" value="Cys-rich_flank_reg_C"/>
</dbReference>
<protein>
    <submittedName>
        <fullName evidence="14">Protein slit-like</fullName>
    </submittedName>
</protein>
<dbReference type="RefSeq" id="XP_019639929.1">
    <property type="nucleotide sequence ID" value="XM_019784370.1"/>
</dbReference>
<dbReference type="KEGG" id="bbel:109481779"/>
<dbReference type="PANTHER" id="PTHR24366:SF161">
    <property type="entry name" value="TIR DOMAIN-CONTAINING PROTEIN"/>
    <property type="match status" value="1"/>
</dbReference>
<feature type="transmembrane region" description="Helical" evidence="10">
    <location>
        <begin position="590"/>
        <end position="614"/>
    </location>
</feature>
<dbReference type="InterPro" id="IPR032675">
    <property type="entry name" value="LRR_dom_sf"/>
</dbReference>
<evidence type="ECO:0000259" key="11">
    <source>
        <dbReference type="PROSITE" id="PS50011"/>
    </source>
</evidence>
<evidence type="ECO:0000256" key="4">
    <source>
        <dbReference type="ARBA" id="ARBA00022737"/>
    </source>
</evidence>
<feature type="domain" description="Protein kinase" evidence="11">
    <location>
        <begin position="655"/>
        <end position="902"/>
    </location>
</feature>
<dbReference type="SMART" id="SM00032">
    <property type="entry name" value="CCP"/>
    <property type="match status" value="1"/>
</dbReference>
<dbReference type="Gene3D" id="2.60.120.260">
    <property type="entry name" value="Galactose-binding domain-like"/>
    <property type="match status" value="1"/>
</dbReference>
<dbReference type="Gene3D" id="1.10.510.10">
    <property type="entry name" value="Transferase(Phosphotransferase) domain 1"/>
    <property type="match status" value="1"/>
</dbReference>
<dbReference type="InterPro" id="IPR001611">
    <property type="entry name" value="Leu-rich_rpt"/>
</dbReference>
<reference evidence="14" key="1">
    <citation type="submission" date="2025-08" db="UniProtKB">
        <authorList>
            <consortium name="RefSeq"/>
        </authorList>
    </citation>
    <scope>IDENTIFICATION</scope>
    <source>
        <tissue evidence="14">Gonad</tissue>
    </source>
</reference>
<feature type="binding site" evidence="9">
    <location>
        <position position="686"/>
    </location>
    <ligand>
        <name>ATP</name>
        <dbReference type="ChEBI" id="CHEBI:30616"/>
    </ligand>
</feature>
<dbReference type="InterPro" id="IPR000436">
    <property type="entry name" value="Sushi_SCR_CCP_dom"/>
</dbReference>
<dbReference type="SMART" id="SM00369">
    <property type="entry name" value="LRR_TYP"/>
    <property type="match status" value="13"/>
</dbReference>
<dbReference type="GO" id="GO:0005524">
    <property type="term" value="F:ATP binding"/>
    <property type="evidence" value="ECO:0007669"/>
    <property type="project" value="UniProtKB-UniRule"/>
</dbReference>
<evidence type="ECO:0000256" key="7">
    <source>
        <dbReference type="ARBA" id="ARBA00023180"/>
    </source>
</evidence>
<comment type="caution">
    <text evidence="8">Lacks conserved residue(s) required for the propagation of feature annotation.</text>
</comment>
<keyword evidence="8" id="KW-0768">Sushi</keyword>
<dbReference type="Gene3D" id="2.10.70.10">
    <property type="entry name" value="Complement Module, domain 1"/>
    <property type="match status" value="1"/>
</dbReference>
<dbReference type="PROSITE" id="PS50011">
    <property type="entry name" value="PROTEIN_KINASE_DOM"/>
    <property type="match status" value="1"/>
</dbReference>
<keyword evidence="9" id="KW-0067">ATP-binding</keyword>
<dbReference type="InterPro" id="IPR000719">
    <property type="entry name" value="Prot_kinase_dom"/>
</dbReference>
<evidence type="ECO:0000256" key="5">
    <source>
        <dbReference type="ARBA" id="ARBA00023157"/>
    </source>
</evidence>
<dbReference type="InterPro" id="IPR008979">
    <property type="entry name" value="Galactose-bd-like_sf"/>
</dbReference>
<dbReference type="SMART" id="SM00082">
    <property type="entry name" value="LRRCT"/>
    <property type="match status" value="1"/>
</dbReference>
<dbReference type="PANTHER" id="PTHR24366">
    <property type="entry name" value="IG(IMMUNOGLOBULIN) AND LRR(LEUCINE RICH REPEAT) DOMAINS"/>
    <property type="match status" value="1"/>
</dbReference>
<comment type="subcellular location">
    <subcellularLocation>
        <location evidence="1">Membrane</location>
        <topology evidence="1">Single-pass type I membrane protein</topology>
    </subcellularLocation>
</comment>
<dbReference type="FunFam" id="3.80.10.10:FF:001164">
    <property type="entry name" value="GH01279p"/>
    <property type="match status" value="1"/>
</dbReference>
<dbReference type="InterPro" id="IPR011009">
    <property type="entry name" value="Kinase-like_dom_sf"/>
</dbReference>
<keyword evidence="7" id="KW-0325">Glycoprotein</keyword>
<dbReference type="CDD" id="cd00033">
    <property type="entry name" value="CCP"/>
    <property type="match status" value="1"/>
</dbReference>
<dbReference type="Gene3D" id="3.80.10.10">
    <property type="entry name" value="Ribonuclease Inhibitor"/>
    <property type="match status" value="3"/>
</dbReference>
<keyword evidence="10" id="KW-1133">Transmembrane helix</keyword>
<feature type="domain" description="Sushi" evidence="12">
    <location>
        <begin position="517"/>
        <end position="576"/>
    </location>
</feature>
<dbReference type="InterPro" id="IPR003591">
    <property type="entry name" value="Leu-rich_rpt_typical-subtyp"/>
</dbReference>
<gene>
    <name evidence="14" type="primary">LOC109481779</name>
</gene>
<dbReference type="InterPro" id="IPR008266">
    <property type="entry name" value="Tyr_kinase_AS"/>
</dbReference>
<dbReference type="InterPro" id="IPR017441">
    <property type="entry name" value="Protein_kinase_ATP_BS"/>
</dbReference>
<dbReference type="Proteomes" id="UP000515135">
    <property type="component" value="Unplaced"/>
</dbReference>
<dbReference type="GeneID" id="109481779"/>
<dbReference type="Pfam" id="PF00560">
    <property type="entry name" value="LRR_1"/>
    <property type="match status" value="1"/>
</dbReference>
<dbReference type="Pfam" id="PF13855">
    <property type="entry name" value="LRR_8"/>
    <property type="match status" value="3"/>
</dbReference>
<evidence type="ECO:0000256" key="2">
    <source>
        <dbReference type="ARBA" id="ARBA00022614"/>
    </source>
</evidence>
<keyword evidence="4" id="KW-0677">Repeat</keyword>
<dbReference type="AlphaFoldDB" id="A0A6P5A0S9"/>
<dbReference type="PROSITE" id="PS00109">
    <property type="entry name" value="PROTEIN_KINASE_TYR"/>
    <property type="match status" value="1"/>
</dbReference>
<feature type="disulfide bond" evidence="8">
    <location>
        <begin position="547"/>
        <end position="574"/>
    </location>
</feature>
<evidence type="ECO:0000259" key="12">
    <source>
        <dbReference type="PROSITE" id="PS50923"/>
    </source>
</evidence>
<dbReference type="OrthoDB" id="1055097at2759"/>
<evidence type="ECO:0000256" key="3">
    <source>
        <dbReference type="ARBA" id="ARBA00022729"/>
    </source>
</evidence>
<dbReference type="SUPFAM" id="SSF57535">
    <property type="entry name" value="Complement control module/SCR domain"/>
    <property type="match status" value="1"/>
</dbReference>
<dbReference type="Gene3D" id="3.30.200.20">
    <property type="entry name" value="Phosphorylase Kinase, domain 1"/>
    <property type="match status" value="1"/>
</dbReference>
<dbReference type="SUPFAM" id="SSF49785">
    <property type="entry name" value="Galactose-binding domain-like"/>
    <property type="match status" value="1"/>
</dbReference>
<keyword evidence="13" id="KW-1185">Reference proteome</keyword>
<evidence type="ECO:0000256" key="9">
    <source>
        <dbReference type="PROSITE-ProRule" id="PRU10141"/>
    </source>
</evidence>
<dbReference type="PROSITE" id="PS50923">
    <property type="entry name" value="SUSHI"/>
    <property type="match status" value="1"/>
</dbReference>
<dbReference type="CDD" id="cd00192">
    <property type="entry name" value="PTKc"/>
    <property type="match status" value="1"/>
</dbReference>
<dbReference type="FunFam" id="3.80.10.10:FF:000770">
    <property type="entry name" value="Uncharacterized protein"/>
    <property type="match status" value="1"/>
</dbReference>
<dbReference type="SMART" id="SM00365">
    <property type="entry name" value="LRR_SD22"/>
    <property type="match status" value="6"/>
</dbReference>
<keyword evidence="5 8" id="KW-1015">Disulfide bond</keyword>
<dbReference type="GO" id="GO:0016020">
    <property type="term" value="C:membrane"/>
    <property type="evidence" value="ECO:0007669"/>
    <property type="project" value="UniProtKB-SubCell"/>
</dbReference>
<evidence type="ECO:0000256" key="1">
    <source>
        <dbReference type="ARBA" id="ARBA00004479"/>
    </source>
</evidence>
<dbReference type="Pfam" id="PF00084">
    <property type="entry name" value="Sushi"/>
    <property type="match status" value="1"/>
</dbReference>
<organism evidence="13 14">
    <name type="scientific">Branchiostoma belcheri</name>
    <name type="common">Amphioxus</name>
    <dbReference type="NCBI Taxonomy" id="7741"/>
    <lineage>
        <taxon>Eukaryota</taxon>
        <taxon>Metazoa</taxon>
        <taxon>Chordata</taxon>
        <taxon>Cephalochordata</taxon>
        <taxon>Leptocardii</taxon>
        <taxon>Amphioxiformes</taxon>
        <taxon>Branchiostomatidae</taxon>
        <taxon>Branchiostoma</taxon>
    </lineage>
</organism>
<dbReference type="GO" id="GO:0004672">
    <property type="term" value="F:protein kinase activity"/>
    <property type="evidence" value="ECO:0007669"/>
    <property type="project" value="InterPro"/>
</dbReference>
<dbReference type="SUPFAM" id="SSF52058">
    <property type="entry name" value="L domain-like"/>
    <property type="match status" value="1"/>
</dbReference>
<dbReference type="InterPro" id="IPR000742">
    <property type="entry name" value="EGF"/>
</dbReference>
<dbReference type="InterPro" id="IPR001245">
    <property type="entry name" value="Ser-Thr/Tyr_kinase_cat_dom"/>
</dbReference>
<proteinExistence type="predicted"/>
<dbReference type="PROSITE" id="PS51450">
    <property type="entry name" value="LRR"/>
    <property type="match status" value="7"/>
</dbReference>
<accession>A0A6P5A0S9</accession>
<dbReference type="PROSITE" id="PS00022">
    <property type="entry name" value="EGF_1"/>
    <property type="match status" value="1"/>
</dbReference>
<evidence type="ECO:0000256" key="6">
    <source>
        <dbReference type="ARBA" id="ARBA00023170"/>
    </source>
</evidence>
<dbReference type="PROSITE" id="PS00107">
    <property type="entry name" value="PROTEIN_KINASE_ATP"/>
    <property type="match status" value="1"/>
</dbReference>
<keyword evidence="3" id="KW-0732">Signal</keyword>
<evidence type="ECO:0000313" key="13">
    <source>
        <dbReference type="Proteomes" id="UP000515135"/>
    </source>
</evidence>
<sequence length="902" mass="99565">MIVSFRQQPDNLFRGSGGSSMQTSRVTFRAPVVVVLALLWVVTASFACPEKCDCNSHGRVICARRELKDVPYNILPNTTVLDLGYNSIQNLSEADFSNLTSLVFLRLKNNSIGVLPAGIFSHHTRLLEVLDLAGNRIAHLPDGVFSNLTSLIQLLLNGNRIASLPAGIFSQLTRLERLELSDNHIADLPDGVFSNLLSLLELNLINNSISSLPSEIFSHLTRLEWLELSDNHIADLPGGVFSNLTSLRLLHLTNNRISSLPGGIFSQLTRLEWLNLLGNHIADLELPVFSNLASLERLILSDNSISSLQPGIFSHLTRLSLLELSGNNITDAPEGAFSNLTSLIWLFLSDNNISSLPVGIFSQLRNLGQLYLSENPLRCDCSLQNLMTSQRVRESLRDDPVCSSPPHMEGDALIGVVLLEMKICNRRGDCTTASADGSCACHVGWTGTYCGLTNIIVRVGSNENFTRNDQCGQTFAATPGQTREVYCNPTMSGRYVSVQRMGHALALCEVEVYVTGLCCDDAMGLLNGQITTTDGGYCSGNDIQFSCDPGYELVGNSSATCQEDGSWDGDLPTCQPHTEPTEEIRTSTEAIIAGNIAGIVAVMIVAAVVFMVFLRRRRRVKKDNITIQRRRMEEAIPLVPARPQFPRFETDPDRLTLGEKIGSGAFGLVYRATLTRNGKTQDVVVKTVKESASEDDKLGFLEEIRAVVDLGVHENLLGLVGCCTVVRDHLYLITEFMPYGDLKTFLRKCQELETSDEPRDDIYTFEVMQMYQVSRQIAKGMDHIAQSRYVHGDLAARNVLVGKRLHVKISDFGLAEDIYSRGYRRQDRLQRVPWKWMAPERLESGEAYTTQSNVWSFGIVLYEICTLGGNPYPGVEVRSDAAMLALAARPATVLRYAVSDTG</sequence>
<keyword evidence="10" id="KW-0472">Membrane</keyword>
<name>A0A6P5A0S9_BRABE</name>
<dbReference type="InterPro" id="IPR035976">
    <property type="entry name" value="Sushi/SCR/CCP_sf"/>
</dbReference>
<keyword evidence="9" id="KW-0547">Nucleotide-binding</keyword>
<keyword evidence="10" id="KW-0812">Transmembrane</keyword>
<dbReference type="PROSITE" id="PS01186">
    <property type="entry name" value="EGF_2"/>
    <property type="match status" value="1"/>
</dbReference>
<evidence type="ECO:0000256" key="10">
    <source>
        <dbReference type="SAM" id="Phobius"/>
    </source>
</evidence>
<keyword evidence="2" id="KW-0433">Leucine-rich repeat</keyword>
<dbReference type="PRINTS" id="PR00109">
    <property type="entry name" value="TYRKINASE"/>
</dbReference>